<reference evidence="1 2" key="1">
    <citation type="journal article" date="2016" name="Nat. Commun.">
        <title>Extremotolerant tardigrade genome and improved radiotolerance of human cultured cells by tardigrade-unique protein.</title>
        <authorList>
            <person name="Hashimoto T."/>
            <person name="Horikawa D.D."/>
            <person name="Saito Y."/>
            <person name="Kuwahara H."/>
            <person name="Kozuka-Hata H."/>
            <person name="Shin-I T."/>
            <person name="Minakuchi Y."/>
            <person name="Ohishi K."/>
            <person name="Motoyama A."/>
            <person name="Aizu T."/>
            <person name="Enomoto A."/>
            <person name="Kondo K."/>
            <person name="Tanaka S."/>
            <person name="Hara Y."/>
            <person name="Koshikawa S."/>
            <person name="Sagara H."/>
            <person name="Miura T."/>
            <person name="Yokobori S."/>
            <person name="Miyagawa K."/>
            <person name="Suzuki Y."/>
            <person name="Kubo T."/>
            <person name="Oyama M."/>
            <person name="Kohara Y."/>
            <person name="Fujiyama A."/>
            <person name="Arakawa K."/>
            <person name="Katayama T."/>
            <person name="Toyoda A."/>
            <person name="Kunieda T."/>
        </authorList>
    </citation>
    <scope>NUCLEOTIDE SEQUENCE [LARGE SCALE GENOMIC DNA]</scope>
    <source>
        <strain evidence="1 2">YOKOZUNA-1</strain>
    </source>
</reference>
<dbReference type="EMBL" id="BDGG01000011">
    <property type="protein sequence ID" value="GAV04497.1"/>
    <property type="molecule type" value="Genomic_DNA"/>
</dbReference>
<dbReference type="AlphaFoldDB" id="A0A1D1VSF4"/>
<evidence type="ECO:0000313" key="2">
    <source>
        <dbReference type="Proteomes" id="UP000186922"/>
    </source>
</evidence>
<name>A0A1D1VSF4_RAMVA</name>
<comment type="caution">
    <text evidence="1">The sequence shown here is derived from an EMBL/GenBank/DDBJ whole genome shotgun (WGS) entry which is preliminary data.</text>
</comment>
<proteinExistence type="predicted"/>
<feature type="non-terminal residue" evidence="1">
    <location>
        <position position="1"/>
    </location>
</feature>
<organism evidence="1 2">
    <name type="scientific">Ramazzottius varieornatus</name>
    <name type="common">Water bear</name>
    <name type="synonym">Tardigrade</name>
    <dbReference type="NCBI Taxonomy" id="947166"/>
    <lineage>
        <taxon>Eukaryota</taxon>
        <taxon>Metazoa</taxon>
        <taxon>Ecdysozoa</taxon>
        <taxon>Tardigrada</taxon>
        <taxon>Eutardigrada</taxon>
        <taxon>Parachela</taxon>
        <taxon>Hypsibioidea</taxon>
        <taxon>Ramazzottiidae</taxon>
        <taxon>Ramazzottius</taxon>
    </lineage>
</organism>
<keyword evidence="2" id="KW-1185">Reference proteome</keyword>
<sequence length="95" mass="11022">LHTVFFPAISRYVSRLSRPFSYGLWYSGCLLVDLRFPSTFLFFFRSLFGNVKSSGIVSNKNHHFGFYEGFGPSENLEKFRTFSCPIVRYFPAVSQ</sequence>
<protein>
    <submittedName>
        <fullName evidence="1">Uncharacterized protein</fullName>
    </submittedName>
</protein>
<dbReference type="Proteomes" id="UP000186922">
    <property type="component" value="Unassembled WGS sequence"/>
</dbReference>
<evidence type="ECO:0000313" key="1">
    <source>
        <dbReference type="EMBL" id="GAV04497.1"/>
    </source>
</evidence>
<accession>A0A1D1VSF4</accession>
<gene>
    <name evidence="1" type="primary">RvY_14766-1</name>
    <name evidence="1" type="synonym">RvY_14766.1</name>
    <name evidence="1" type="ORF">RvY_14766</name>
</gene>